<protein>
    <submittedName>
        <fullName evidence="7">Magnesium transporter</fullName>
    </submittedName>
</protein>
<feature type="transmembrane region" description="Helical" evidence="6">
    <location>
        <begin position="255"/>
        <end position="274"/>
    </location>
</feature>
<organism evidence="7 8">
    <name type="scientific">Streptococcus rupicaprae</name>
    <dbReference type="NCBI Taxonomy" id="759619"/>
    <lineage>
        <taxon>Bacteria</taxon>
        <taxon>Bacillati</taxon>
        <taxon>Bacillota</taxon>
        <taxon>Bacilli</taxon>
        <taxon>Lactobacillales</taxon>
        <taxon>Streptococcaceae</taxon>
        <taxon>Streptococcus</taxon>
    </lineage>
</organism>
<name>A0ABV2FIS4_9STRE</name>
<evidence type="ECO:0000256" key="4">
    <source>
        <dbReference type="ARBA" id="ARBA00022989"/>
    </source>
</evidence>
<dbReference type="InterPro" id="IPR002523">
    <property type="entry name" value="MgTranspt_CorA/ZnTranspt_ZntB"/>
</dbReference>
<dbReference type="Gene3D" id="1.20.58.340">
    <property type="entry name" value="Magnesium transport protein CorA, transmembrane region"/>
    <property type="match status" value="2"/>
</dbReference>
<gene>
    <name evidence="7" type="ORF">ABID29_001579</name>
</gene>
<dbReference type="EMBL" id="JBEPLO010000016">
    <property type="protein sequence ID" value="MET3558454.1"/>
    <property type="molecule type" value="Genomic_DNA"/>
</dbReference>
<feature type="transmembrane region" description="Helical" evidence="6">
    <location>
        <begin position="286"/>
        <end position="310"/>
    </location>
</feature>
<dbReference type="PANTHER" id="PTHR47891">
    <property type="entry name" value="TRANSPORTER-RELATED"/>
    <property type="match status" value="1"/>
</dbReference>
<evidence type="ECO:0000313" key="7">
    <source>
        <dbReference type="EMBL" id="MET3558454.1"/>
    </source>
</evidence>
<dbReference type="RefSeq" id="WP_354365598.1">
    <property type="nucleotide sequence ID" value="NZ_JBEPLO010000016.1"/>
</dbReference>
<comment type="caution">
    <text evidence="7">The sequence shown here is derived from an EMBL/GenBank/DDBJ whole genome shotgun (WGS) entry which is preliminary data.</text>
</comment>
<dbReference type="PANTHER" id="PTHR47891:SF2">
    <property type="entry name" value="MAGNESIUM AND COBALT TRANSPORTER"/>
    <property type="match status" value="1"/>
</dbReference>
<evidence type="ECO:0000256" key="1">
    <source>
        <dbReference type="ARBA" id="ARBA00004141"/>
    </source>
</evidence>
<keyword evidence="4 6" id="KW-1133">Transmembrane helix</keyword>
<dbReference type="SUPFAM" id="SSF143865">
    <property type="entry name" value="CorA soluble domain-like"/>
    <property type="match status" value="1"/>
</dbReference>
<keyword evidence="8" id="KW-1185">Reference proteome</keyword>
<accession>A0ABV2FIS4</accession>
<proteinExistence type="inferred from homology"/>
<dbReference type="InterPro" id="IPR045861">
    <property type="entry name" value="CorA_cytoplasmic_dom"/>
</dbReference>
<sequence>MKQIFLSSIADFKEIDDFAPGAWINLVNPSQSETMEIAERFNIDIADLRAPLDAEEMSRISVEDDYKLIIIDVPISEERNGKIYYVTIPLGIVITEEAIITTCLVDLPLFDFFINRRIRNFYTFMKSRFVFQILYRNAAIYLSALRQIDRKSEEIESQMHEATKNEELIELMELEKTIIYFKASLKTNERIVKKLAASSFLLKKYEEDEDLLEDTLVETQQAIEMADIYGNILKGMTDTFGSIISNNQNTIMKTLALATMVLSIPTMIFSAYGMNFVDPNALPFNAIPHAFFWIIAGAFSISGLLIIYFIRKKWF</sequence>
<comment type="similarity">
    <text evidence="2">Belongs to the CorA metal ion transporter (MIT) (TC 1.A.35) family.</text>
</comment>
<reference evidence="7 8" key="1">
    <citation type="submission" date="2024-06" db="EMBL/GenBank/DDBJ databases">
        <title>Genomic Encyclopedia of Type Strains, Phase IV (KMG-IV): sequencing the most valuable type-strain genomes for metagenomic binning, comparative biology and taxonomic classification.</title>
        <authorList>
            <person name="Goeker M."/>
        </authorList>
    </citation>
    <scope>NUCLEOTIDE SEQUENCE [LARGE SCALE GENOMIC DNA]</scope>
    <source>
        <strain evidence="7 8">DSM 28303</strain>
    </source>
</reference>
<comment type="subcellular location">
    <subcellularLocation>
        <location evidence="1">Membrane</location>
        <topology evidence="1">Multi-pass membrane protein</topology>
    </subcellularLocation>
</comment>
<dbReference type="InterPro" id="IPR047199">
    <property type="entry name" value="CorA-like"/>
</dbReference>
<dbReference type="SUPFAM" id="SSF144083">
    <property type="entry name" value="Magnesium transport protein CorA, transmembrane region"/>
    <property type="match status" value="1"/>
</dbReference>
<dbReference type="Gene3D" id="3.30.460.20">
    <property type="entry name" value="CorA soluble domain-like"/>
    <property type="match status" value="1"/>
</dbReference>
<evidence type="ECO:0000256" key="2">
    <source>
        <dbReference type="ARBA" id="ARBA00009765"/>
    </source>
</evidence>
<evidence type="ECO:0000256" key="5">
    <source>
        <dbReference type="ARBA" id="ARBA00023136"/>
    </source>
</evidence>
<keyword evidence="5 6" id="KW-0472">Membrane</keyword>
<evidence type="ECO:0000256" key="6">
    <source>
        <dbReference type="SAM" id="Phobius"/>
    </source>
</evidence>
<dbReference type="CDD" id="cd12827">
    <property type="entry name" value="EcCorA_ZntB-like_u2"/>
    <property type="match status" value="1"/>
</dbReference>
<dbReference type="Proteomes" id="UP001549122">
    <property type="component" value="Unassembled WGS sequence"/>
</dbReference>
<dbReference type="InterPro" id="IPR045863">
    <property type="entry name" value="CorA_TM1_TM2"/>
</dbReference>
<keyword evidence="3 6" id="KW-0812">Transmembrane</keyword>
<evidence type="ECO:0000256" key="3">
    <source>
        <dbReference type="ARBA" id="ARBA00022692"/>
    </source>
</evidence>
<evidence type="ECO:0000313" key="8">
    <source>
        <dbReference type="Proteomes" id="UP001549122"/>
    </source>
</evidence>
<dbReference type="Pfam" id="PF01544">
    <property type="entry name" value="CorA"/>
    <property type="match status" value="1"/>
</dbReference>